<reference evidence="1 2" key="1">
    <citation type="submission" date="2017-04" db="EMBL/GenBank/DDBJ databases">
        <title>Novel microbial lineages endemic to geothermal iron-oxide mats fill important gaps in the evolutionary history of Archaea.</title>
        <authorList>
            <person name="Jay Z.J."/>
            <person name="Beam J.P."/>
            <person name="Dlakic M."/>
            <person name="Rusch D.B."/>
            <person name="Kozubal M.A."/>
            <person name="Inskeep W.P."/>
        </authorList>
    </citation>
    <scope>NUCLEOTIDE SEQUENCE [LARGE SCALE GENOMIC DNA]</scope>
    <source>
        <strain evidence="1">OSP_D</strain>
    </source>
</reference>
<accession>A0A2R6AYC4</accession>
<proteinExistence type="predicted"/>
<comment type="caution">
    <text evidence="1">The sequence shown here is derived from an EMBL/GenBank/DDBJ whole genome shotgun (WGS) entry which is preliminary data.</text>
</comment>
<name>A0A2R6AYC4_9ARCH</name>
<evidence type="ECO:0000313" key="2">
    <source>
        <dbReference type="Proteomes" id="UP000240322"/>
    </source>
</evidence>
<gene>
    <name evidence="1" type="ORF">B9Q03_04245</name>
</gene>
<sequence length="86" mass="9591">MLIELLAVMVKEAKALSLQFLPQNALRGFLNVLYSGEVKILSPTPDDVQIVYDVIRSGWKDIFDAVLYATSVTTNTSALTLHRGFY</sequence>
<dbReference type="AlphaFoldDB" id="A0A2R6AYC4"/>
<organism evidence="1 2">
    <name type="scientific">Candidatus Marsarchaeota G2 archaeon OSP_D</name>
    <dbReference type="NCBI Taxonomy" id="1978157"/>
    <lineage>
        <taxon>Archaea</taxon>
        <taxon>Candidatus Marsarchaeota</taxon>
        <taxon>Candidatus Marsarchaeota group 2</taxon>
    </lineage>
</organism>
<dbReference type="Proteomes" id="UP000240322">
    <property type="component" value="Unassembled WGS sequence"/>
</dbReference>
<evidence type="ECO:0000313" key="1">
    <source>
        <dbReference type="EMBL" id="PSN91395.1"/>
    </source>
</evidence>
<dbReference type="EMBL" id="NEXE01000026">
    <property type="protein sequence ID" value="PSN91395.1"/>
    <property type="molecule type" value="Genomic_DNA"/>
</dbReference>
<protein>
    <submittedName>
        <fullName evidence="1">Uncharacterized protein</fullName>
    </submittedName>
</protein>